<feature type="non-terminal residue" evidence="1">
    <location>
        <position position="1"/>
    </location>
</feature>
<organism evidence="1">
    <name type="scientific">marine metagenome</name>
    <dbReference type="NCBI Taxonomy" id="408172"/>
    <lineage>
        <taxon>unclassified sequences</taxon>
        <taxon>metagenomes</taxon>
        <taxon>ecological metagenomes</taxon>
    </lineage>
</organism>
<name>A0A383C0H5_9ZZZZ</name>
<reference evidence="1" key="1">
    <citation type="submission" date="2018-05" db="EMBL/GenBank/DDBJ databases">
        <authorList>
            <person name="Lanie J.A."/>
            <person name="Ng W.-L."/>
            <person name="Kazmierczak K.M."/>
            <person name="Andrzejewski T.M."/>
            <person name="Davidsen T.M."/>
            <person name="Wayne K.J."/>
            <person name="Tettelin H."/>
            <person name="Glass J.I."/>
            <person name="Rusch D."/>
            <person name="Podicherti R."/>
            <person name="Tsui H.-C.T."/>
            <person name="Winkler M.E."/>
        </authorList>
    </citation>
    <scope>NUCLEOTIDE SEQUENCE</scope>
</reference>
<protein>
    <recommendedName>
        <fullName evidence="2">Peptidase M20 dimerisation domain-containing protein</fullName>
    </recommendedName>
</protein>
<dbReference type="Gene3D" id="3.40.630.10">
    <property type="entry name" value="Zn peptidases"/>
    <property type="match status" value="1"/>
</dbReference>
<evidence type="ECO:0008006" key="2">
    <source>
        <dbReference type="Google" id="ProtNLM"/>
    </source>
</evidence>
<accession>A0A383C0H5</accession>
<dbReference type="AlphaFoldDB" id="A0A383C0H5"/>
<sequence>RSACIFGCGGSIPFVAKLTDAIPNTQPLCLGPYDPESRMHEPGESLSMADLLGCTRSILHLIARIEKAF</sequence>
<proteinExistence type="predicted"/>
<dbReference type="EMBL" id="UINC01204425">
    <property type="protein sequence ID" value="SVE25138.1"/>
    <property type="molecule type" value="Genomic_DNA"/>
</dbReference>
<evidence type="ECO:0000313" key="1">
    <source>
        <dbReference type="EMBL" id="SVE25138.1"/>
    </source>
</evidence>
<gene>
    <name evidence="1" type="ORF">METZ01_LOCUS477992</name>
</gene>